<proteinExistence type="inferred from homology"/>
<feature type="transmembrane region" description="Helical" evidence="10">
    <location>
        <begin position="355"/>
        <end position="385"/>
    </location>
</feature>
<keyword evidence="4" id="KW-1003">Cell membrane</keyword>
<evidence type="ECO:0000313" key="11">
    <source>
        <dbReference type="EMBL" id="GFJ76356.1"/>
    </source>
</evidence>
<dbReference type="GO" id="GO:0005886">
    <property type="term" value="C:plasma membrane"/>
    <property type="evidence" value="ECO:0007669"/>
    <property type="project" value="UniProtKB-SubCell"/>
</dbReference>
<dbReference type="RefSeq" id="WP_173053206.1">
    <property type="nucleotide sequence ID" value="NZ_BAABGO010000003.1"/>
</dbReference>
<feature type="transmembrane region" description="Helical" evidence="10">
    <location>
        <begin position="138"/>
        <end position="161"/>
    </location>
</feature>
<dbReference type="InterPro" id="IPR001734">
    <property type="entry name" value="Na/solute_symporter"/>
</dbReference>
<feature type="transmembrane region" description="Helical" evidence="10">
    <location>
        <begin position="173"/>
        <end position="195"/>
    </location>
</feature>
<evidence type="ECO:0000256" key="5">
    <source>
        <dbReference type="ARBA" id="ARBA00022692"/>
    </source>
</evidence>
<comment type="subcellular location">
    <subcellularLocation>
        <location evidence="1">Cell membrane</location>
        <topology evidence="1">Multi-pass membrane protein</topology>
    </subcellularLocation>
</comment>
<evidence type="ECO:0000256" key="2">
    <source>
        <dbReference type="ARBA" id="ARBA00006434"/>
    </source>
</evidence>
<evidence type="ECO:0000256" key="8">
    <source>
        <dbReference type="ARBA" id="ARBA00023136"/>
    </source>
</evidence>
<keyword evidence="7 10" id="KW-1133">Transmembrane helix</keyword>
<dbReference type="GO" id="GO:0006847">
    <property type="term" value="P:plasma membrane acetate transport"/>
    <property type="evidence" value="ECO:0007669"/>
    <property type="project" value="TreeGrafter"/>
</dbReference>
<feature type="transmembrane region" description="Helical" evidence="10">
    <location>
        <begin position="20"/>
        <end position="43"/>
    </location>
</feature>
<dbReference type="Pfam" id="PF00474">
    <property type="entry name" value="SSF"/>
    <property type="match status" value="1"/>
</dbReference>
<dbReference type="PANTHER" id="PTHR48086:SF6">
    <property type="entry name" value="CATION_ACETATE SYMPORTER ACTP"/>
    <property type="match status" value="1"/>
</dbReference>
<keyword evidence="3" id="KW-0813">Transport</keyword>
<comment type="caution">
    <text evidence="11">The sequence shown here is derived from an EMBL/GenBank/DDBJ whole genome shotgun (WGS) entry which is preliminary data.</text>
</comment>
<organism evidence="11 12">
    <name type="scientific">Phytohabitans houttuyneae</name>
    <dbReference type="NCBI Taxonomy" id="1076126"/>
    <lineage>
        <taxon>Bacteria</taxon>
        <taxon>Bacillati</taxon>
        <taxon>Actinomycetota</taxon>
        <taxon>Actinomycetes</taxon>
        <taxon>Micromonosporales</taxon>
        <taxon>Micromonosporaceae</taxon>
    </lineage>
</organism>
<dbReference type="InterPro" id="IPR038377">
    <property type="entry name" value="Na/Glc_symporter_sf"/>
</dbReference>
<evidence type="ECO:0000256" key="6">
    <source>
        <dbReference type="ARBA" id="ARBA00022847"/>
    </source>
</evidence>
<feature type="transmembrane region" description="Helical" evidence="10">
    <location>
        <begin position="460"/>
        <end position="482"/>
    </location>
</feature>
<evidence type="ECO:0000256" key="1">
    <source>
        <dbReference type="ARBA" id="ARBA00004651"/>
    </source>
</evidence>
<feature type="transmembrane region" description="Helical" evidence="10">
    <location>
        <begin position="274"/>
        <end position="293"/>
    </location>
</feature>
<name>A0A6V8K311_9ACTN</name>
<dbReference type="Gene3D" id="1.20.1730.10">
    <property type="entry name" value="Sodium/glucose cotransporter"/>
    <property type="match status" value="1"/>
</dbReference>
<dbReference type="GO" id="GO:0015123">
    <property type="term" value="F:acetate transmembrane transporter activity"/>
    <property type="evidence" value="ECO:0007669"/>
    <property type="project" value="TreeGrafter"/>
</dbReference>
<feature type="transmembrane region" description="Helical" evidence="10">
    <location>
        <begin position="305"/>
        <end position="335"/>
    </location>
</feature>
<comment type="similarity">
    <text evidence="2 9">Belongs to the sodium:solute symporter (SSF) (TC 2.A.21) family.</text>
</comment>
<reference evidence="11 12" key="1">
    <citation type="submission" date="2020-03" db="EMBL/GenBank/DDBJ databases">
        <title>Whole genome shotgun sequence of Phytohabitans houttuyneae NBRC 108639.</title>
        <authorList>
            <person name="Komaki H."/>
            <person name="Tamura T."/>
        </authorList>
    </citation>
    <scope>NUCLEOTIDE SEQUENCE [LARGE SCALE GENOMIC DNA]</scope>
    <source>
        <strain evidence="11 12">NBRC 108639</strain>
    </source>
</reference>
<keyword evidence="12" id="KW-1185">Reference proteome</keyword>
<feature type="transmembrane region" description="Helical" evidence="10">
    <location>
        <begin position="502"/>
        <end position="520"/>
    </location>
</feature>
<feature type="transmembrane region" description="Helical" evidence="10">
    <location>
        <begin position="91"/>
        <end position="110"/>
    </location>
</feature>
<evidence type="ECO:0000256" key="3">
    <source>
        <dbReference type="ARBA" id="ARBA00022448"/>
    </source>
</evidence>
<dbReference type="AlphaFoldDB" id="A0A6V8K311"/>
<dbReference type="Proteomes" id="UP000482800">
    <property type="component" value="Unassembled WGS sequence"/>
</dbReference>
<accession>A0A6V8K311</accession>
<dbReference type="PROSITE" id="PS50283">
    <property type="entry name" value="NA_SOLUT_SYMP_3"/>
    <property type="match status" value="1"/>
</dbReference>
<feature type="transmembrane region" description="Helical" evidence="10">
    <location>
        <begin position="64"/>
        <end position="85"/>
    </location>
</feature>
<evidence type="ECO:0000256" key="10">
    <source>
        <dbReference type="SAM" id="Phobius"/>
    </source>
</evidence>
<dbReference type="PANTHER" id="PTHR48086">
    <property type="entry name" value="SODIUM/PROLINE SYMPORTER-RELATED"/>
    <property type="match status" value="1"/>
</dbReference>
<feature type="transmembrane region" description="Helical" evidence="10">
    <location>
        <begin position="405"/>
        <end position="424"/>
    </location>
</feature>
<dbReference type="EMBL" id="BLPF01000001">
    <property type="protein sequence ID" value="GFJ76356.1"/>
    <property type="molecule type" value="Genomic_DNA"/>
</dbReference>
<evidence type="ECO:0000256" key="4">
    <source>
        <dbReference type="ARBA" id="ARBA00022475"/>
    </source>
</evidence>
<feature type="transmembrane region" description="Helical" evidence="10">
    <location>
        <begin position="430"/>
        <end position="453"/>
    </location>
</feature>
<evidence type="ECO:0000256" key="7">
    <source>
        <dbReference type="ARBA" id="ARBA00022989"/>
    </source>
</evidence>
<keyword evidence="8 10" id="KW-0472">Membrane</keyword>
<feature type="transmembrane region" description="Helical" evidence="10">
    <location>
        <begin position="202"/>
        <end position="223"/>
    </location>
</feature>
<sequence length="571" mass="59878">MSDILAAPPPPPIDNTWAEPAIATGIVLVLAVAAFALVMAVRGRIRNRDDFLLAGRNIGIGENAMAHVAGGIMYSTVIIIVGHVALNGFDAILLLTAFVMSTVLAVLIYAGPMRNVNAYTIGDLFAVRAQPRQARMASAVLTLTIFGMFTVIAVGSMGFVASRMFTTHPTVNAPVVGTVVGIVGLAAIALVYLGGMPGVTRVLVLKVSLMMGFVLVLTVAILAKYKLNLADLLNDAEAKAAPSPRGDLLETGRLFGEGATVNSTQDPWVHLSKAFAIAVGSIGMPFLFMRFFVARSGRAARQTAGWAAIITVGFWACMVIIGLGAVAILGGAAIGKVGAHRDITLPKIVDDLGGSWASGLLGAIALLSVGAIFAVLLLNGVTSFVRDVRAARGQKGDAAAELKDVRRYVLIFGIGALVFGMVMMTQLTHIFIPTSIDLGAACVLPAVIYSLFWKRFNTRGLMWTVYGGMAVTLVMVFFSNGVSGDPTALFPDSDFKFIDFEPGLVGAPLGFLFGLIGSLTSPERNDAAFAEMQVRSLTGAVIPARAEAELPIAASGLNGRDRTGRTLSEAH</sequence>
<protein>
    <submittedName>
        <fullName evidence="11">Cation acetate symporter</fullName>
    </submittedName>
</protein>
<dbReference type="GO" id="GO:0015293">
    <property type="term" value="F:symporter activity"/>
    <property type="evidence" value="ECO:0007669"/>
    <property type="project" value="UniProtKB-KW"/>
</dbReference>
<reference evidence="11 12" key="2">
    <citation type="submission" date="2020-03" db="EMBL/GenBank/DDBJ databases">
        <authorList>
            <person name="Ichikawa N."/>
            <person name="Kimura A."/>
            <person name="Kitahashi Y."/>
            <person name="Uohara A."/>
        </authorList>
    </citation>
    <scope>NUCLEOTIDE SEQUENCE [LARGE SCALE GENOMIC DNA]</scope>
    <source>
        <strain evidence="11 12">NBRC 108639</strain>
    </source>
</reference>
<evidence type="ECO:0000256" key="9">
    <source>
        <dbReference type="RuleBase" id="RU362091"/>
    </source>
</evidence>
<keyword evidence="5 10" id="KW-0812">Transmembrane</keyword>
<dbReference type="InterPro" id="IPR050277">
    <property type="entry name" value="Sodium:Solute_Symporter"/>
</dbReference>
<evidence type="ECO:0000313" key="12">
    <source>
        <dbReference type="Proteomes" id="UP000482800"/>
    </source>
</evidence>
<gene>
    <name evidence="11" type="ORF">Phou_005360</name>
</gene>
<keyword evidence="6" id="KW-0769">Symport</keyword>